<name>B8MGG5_TALSN</name>
<organism evidence="3 4">
    <name type="scientific">Talaromyces stipitatus (strain ATCC 10500 / CBS 375.48 / QM 6759 / NRRL 1006)</name>
    <name type="common">Penicillium stipitatum</name>
    <dbReference type="NCBI Taxonomy" id="441959"/>
    <lineage>
        <taxon>Eukaryota</taxon>
        <taxon>Fungi</taxon>
        <taxon>Dikarya</taxon>
        <taxon>Ascomycota</taxon>
        <taxon>Pezizomycotina</taxon>
        <taxon>Eurotiomycetes</taxon>
        <taxon>Eurotiomycetidae</taxon>
        <taxon>Eurotiales</taxon>
        <taxon>Trichocomaceae</taxon>
        <taxon>Talaromyces</taxon>
        <taxon>Talaromyces sect. Talaromyces</taxon>
    </lineage>
</organism>
<evidence type="ECO:0008006" key="5">
    <source>
        <dbReference type="Google" id="ProtNLM"/>
    </source>
</evidence>
<dbReference type="HOGENOM" id="CLU_515034_0_0_1"/>
<protein>
    <recommendedName>
        <fullName evidence="5">Prion-inhibition and propagation HeLo domain-containing protein</fullName>
    </recommendedName>
</protein>
<feature type="domain" description="Prion-inhibition and propagation HeLo" evidence="1">
    <location>
        <begin position="285"/>
        <end position="468"/>
    </location>
</feature>
<gene>
    <name evidence="3" type="ORF">TSTA_013840</name>
</gene>
<dbReference type="AlphaFoldDB" id="B8MGG5"/>
<dbReference type="OMA" id="AFKNNMW"/>
<dbReference type="EMBL" id="EQ962656">
    <property type="protein sequence ID" value="EED16285.1"/>
    <property type="molecule type" value="Genomic_DNA"/>
</dbReference>
<dbReference type="VEuPathDB" id="FungiDB:TSTA_013840"/>
<sequence>MTTSDLSQLWQSAIQDYETTTGKKLLLSAQPFTNMQDVMLGTEELSLKFKSFRDDKSKVSKMRTAFKNNMWLIQGIVNTVQSVGNAASAFPPAMPANLIFSAFGQVMQSFADVSADYDKIMGFFEFTHRFLDRMSIIDQKLPDMPQFQRCVSRVFSSILKICATAQKYTAEKRMKKWFDNLLNGTDGALTSATTELEEAINELSQAVGLTTLRTIQIIDETTQAMNGNIDFLVSNAHLIDERTRTIESNTDTIIDQNRGLASKQAEMTDMQRETLQEMAQQSRLLGNIVGYFGSIQMGEKFGRKSFQDSVLKLGVVRLRLTRWSQAVGLNKELDNVESLSSVKISEEDLPMVKELLGRIMESFDDAERTSSRIKKRNPSLSSGSVLDPAKELDDAAVALHERMDTIVKTRQGQEPEEETDLILYEEKNFTRLIEDISDSVDDLVNLFPAVQETQQKLCEEEVDEINNKAENALSLLKEAAEGQDNMLSKTVTKVIESSTTYNNSVVFQGTNSGFQIGNNRGKISNVRFH</sequence>
<dbReference type="PANTHER" id="PTHR37542:SF3">
    <property type="entry name" value="PRION-INHIBITION AND PROPAGATION HELO DOMAIN-CONTAINING PROTEIN"/>
    <property type="match status" value="1"/>
</dbReference>
<feature type="domain" description="Fungal STAND N-terminal Goodbye" evidence="2">
    <location>
        <begin position="10"/>
        <end position="135"/>
    </location>
</feature>
<dbReference type="PANTHER" id="PTHR37542">
    <property type="entry name" value="HELO DOMAIN-CONTAINING PROTEIN-RELATED"/>
    <property type="match status" value="1"/>
</dbReference>
<proteinExistence type="predicted"/>
<dbReference type="STRING" id="441959.B8MGG5"/>
<dbReference type="eggNOG" id="ENOG502SP91">
    <property type="taxonomic scope" value="Eukaryota"/>
</dbReference>
<reference evidence="4" key="1">
    <citation type="journal article" date="2015" name="Genome Announc.">
        <title>Genome sequence of the AIDS-associated pathogen Penicillium marneffei (ATCC18224) and its near taxonomic relative Talaromyces stipitatus (ATCC10500).</title>
        <authorList>
            <person name="Nierman W.C."/>
            <person name="Fedorova-Abrams N.D."/>
            <person name="Andrianopoulos A."/>
        </authorList>
    </citation>
    <scope>NUCLEOTIDE SEQUENCE [LARGE SCALE GENOMIC DNA]</scope>
    <source>
        <strain evidence="4">ATCC 10500 / CBS 375.48 / QM 6759 / NRRL 1006</strain>
    </source>
</reference>
<dbReference type="InterPro" id="IPR029498">
    <property type="entry name" value="HeLo_dom"/>
</dbReference>
<dbReference type="OrthoDB" id="20872at2759"/>
<dbReference type="InterPro" id="IPR031350">
    <property type="entry name" value="Goodbye_dom"/>
</dbReference>
<dbReference type="GeneID" id="8099183"/>
<accession>B8MGG5</accession>
<evidence type="ECO:0000259" key="1">
    <source>
        <dbReference type="Pfam" id="PF14479"/>
    </source>
</evidence>
<dbReference type="Pfam" id="PF17109">
    <property type="entry name" value="Goodbye"/>
    <property type="match status" value="1"/>
</dbReference>
<evidence type="ECO:0000313" key="3">
    <source>
        <dbReference type="EMBL" id="EED16285.1"/>
    </source>
</evidence>
<dbReference type="InParanoid" id="B8MGG5"/>
<dbReference type="Gene3D" id="1.20.120.1020">
    <property type="entry name" value="Prion-inhibition and propagation, HeLo domain"/>
    <property type="match status" value="1"/>
</dbReference>
<dbReference type="InterPro" id="IPR038305">
    <property type="entry name" value="HeLo_sf"/>
</dbReference>
<dbReference type="RefSeq" id="XP_002483519.1">
    <property type="nucleotide sequence ID" value="XM_002483474.1"/>
</dbReference>
<evidence type="ECO:0000313" key="4">
    <source>
        <dbReference type="Proteomes" id="UP000001745"/>
    </source>
</evidence>
<dbReference type="Proteomes" id="UP000001745">
    <property type="component" value="Unassembled WGS sequence"/>
</dbReference>
<dbReference type="PhylomeDB" id="B8MGG5"/>
<dbReference type="Pfam" id="PF14479">
    <property type="entry name" value="HeLo"/>
    <property type="match status" value="1"/>
</dbReference>
<keyword evidence="4" id="KW-1185">Reference proteome</keyword>
<evidence type="ECO:0000259" key="2">
    <source>
        <dbReference type="Pfam" id="PF17109"/>
    </source>
</evidence>